<evidence type="ECO:0000256" key="9">
    <source>
        <dbReference type="ARBA" id="ARBA00023159"/>
    </source>
</evidence>
<dbReference type="InterPro" id="IPR012345">
    <property type="entry name" value="STAT_TF_DNA-bd_N"/>
</dbReference>
<dbReference type="Pfam" id="PF02864">
    <property type="entry name" value="STAT_bind"/>
    <property type="match status" value="1"/>
</dbReference>
<evidence type="ECO:0000256" key="2">
    <source>
        <dbReference type="ARBA" id="ARBA00004496"/>
    </source>
</evidence>
<evidence type="ECO:0000256" key="8">
    <source>
        <dbReference type="ARBA" id="ARBA00023125"/>
    </source>
</evidence>
<accession>A0A3G1CV09</accession>
<keyword evidence="7 13" id="KW-0805">Transcription regulation</keyword>
<dbReference type="EMBL" id="KU532286">
    <property type="protein sequence ID" value="AMA10951.1"/>
    <property type="molecule type" value="mRNA"/>
</dbReference>
<dbReference type="InterPro" id="IPR008967">
    <property type="entry name" value="p53-like_TF_DNA-bd_sf"/>
</dbReference>
<dbReference type="SUPFAM" id="SSF49417">
    <property type="entry name" value="p53-like transcription factors"/>
    <property type="match status" value="1"/>
</dbReference>
<evidence type="ECO:0000256" key="10">
    <source>
        <dbReference type="ARBA" id="ARBA00023163"/>
    </source>
</evidence>
<dbReference type="FunFam" id="1.10.238.10:FF:000029">
    <property type="entry name" value="Signal transducer and transcription activator 6"/>
    <property type="match status" value="1"/>
</dbReference>
<evidence type="ECO:0000259" key="15">
    <source>
        <dbReference type="PROSITE" id="PS50001"/>
    </source>
</evidence>
<dbReference type="GO" id="GO:0007166">
    <property type="term" value="P:cell surface receptor signaling pathway"/>
    <property type="evidence" value="ECO:0007669"/>
    <property type="project" value="UniProtKB-ARBA"/>
</dbReference>
<dbReference type="GO" id="GO:0001228">
    <property type="term" value="F:DNA-binding transcription activator activity, RNA polymerase II-specific"/>
    <property type="evidence" value="ECO:0007669"/>
    <property type="project" value="UniProtKB-ARBA"/>
</dbReference>
<evidence type="ECO:0000256" key="5">
    <source>
        <dbReference type="ARBA" id="ARBA00022553"/>
    </source>
</evidence>
<dbReference type="AlphaFoldDB" id="A0A3G1CV09"/>
<dbReference type="Pfam" id="PF00017">
    <property type="entry name" value="SH2"/>
    <property type="match status" value="1"/>
</dbReference>
<dbReference type="InterPro" id="IPR048988">
    <property type="entry name" value="STAT_linker"/>
</dbReference>
<sequence length="749" mass="85445">MAQWYQMTQLFQCLSHETVNDLYPSTFPIDLRHFLADWIEQQIWEDFEPGKTELETRAKYQLDQVINLLQKISDHNSSIVDKMKLRQISKTLAYFQTRPLDFGILVRDILRKEHYLLSNSHSQISCPQYQQKPTAPEITMDQLVNKVLEIQDIRQRIHVLQEELNLDQENFEAMAPQGSVAQNGLSPSSEDQKNLRICIQQKEYNLHSMAMTRIQLLQECVQRLEQYQLDIISKLKTWCYEQHKAAIGHPFDDNLHPLQAGFEQLLEINAKLRQEVYLVGDLTNVGLTEKLNSLLTDLVQSSLVIEKQPPQVIKTQSKFSASVRYLFGDKIAPGKPAVLKVQIINELQARGLGQGGLPGDNVGELMNHTAILEHNTTTKSTSAAFRNMSIKKIKRAERKGSECVTEEKFALLFSGEIHVTGCDNPYSIHVISVPIVVIVHGSQDINAMATVLWDCAFAEPDRMLFMVPERVPWRQMCNMLNVKFMSEVNTQHSLNDYNLLFLAQKIFDKHDICDFSNMFVSWSQFNKETLPGRAFTFWQWFEGVMELTKKHLHSYWSDRLIFGFIGKQHLHVILKDRPGGTFLLRFSDSEIGAITIAYVAVSENGVAKVQNIMPFSKKDLEISGLGNRIIDINYLTYLYPNIPKNVFKKYYIGPPKPAASGYIPVQLVTVAQPSEMNGSSNQNMMAQPLNNSVDSNPTLSPGSMMPQYPVNCQPDPIYMNPESILNDQDPFDITDSGKMDLGDLVDFPF</sequence>
<dbReference type="Gene3D" id="2.60.40.630">
    <property type="entry name" value="STAT transcription factor, DNA-binding domain"/>
    <property type="match status" value="1"/>
</dbReference>
<dbReference type="InterPro" id="IPR001217">
    <property type="entry name" value="STAT"/>
</dbReference>
<comment type="similarity">
    <text evidence="3 13">Belongs to the transcription factor STAT family.</text>
</comment>
<dbReference type="CDD" id="cd16856">
    <property type="entry name" value="STAT6_CCD"/>
    <property type="match status" value="1"/>
</dbReference>
<dbReference type="GO" id="GO:0005634">
    <property type="term" value="C:nucleus"/>
    <property type="evidence" value="ECO:0007669"/>
    <property type="project" value="UniProtKB-SubCell"/>
</dbReference>
<gene>
    <name evidence="16" type="primary">STAT6</name>
</gene>
<dbReference type="FunFam" id="2.60.40.630:FF:000003">
    <property type="entry name" value="Signal transducer and transcription activator 6"/>
    <property type="match status" value="1"/>
</dbReference>
<dbReference type="Gene3D" id="1.10.238.10">
    <property type="entry name" value="EF-hand"/>
    <property type="match status" value="1"/>
</dbReference>
<keyword evidence="14" id="KW-0175">Coiled coil</keyword>
<feature type="coiled-coil region" evidence="14">
    <location>
        <begin position="143"/>
        <end position="170"/>
    </location>
</feature>
<evidence type="ECO:0000313" key="16">
    <source>
        <dbReference type="EMBL" id="AMA10951.1"/>
    </source>
</evidence>
<dbReference type="SUPFAM" id="SSF48092">
    <property type="entry name" value="Transcription factor STAT-4 N-domain"/>
    <property type="match status" value="1"/>
</dbReference>
<evidence type="ECO:0000256" key="12">
    <source>
        <dbReference type="PROSITE-ProRule" id="PRU00191"/>
    </source>
</evidence>
<evidence type="ECO:0000256" key="11">
    <source>
        <dbReference type="ARBA" id="ARBA00023242"/>
    </source>
</evidence>
<dbReference type="InterPro" id="IPR036535">
    <property type="entry name" value="STAT_N_sf"/>
</dbReference>
<evidence type="ECO:0000256" key="6">
    <source>
        <dbReference type="ARBA" id="ARBA00022999"/>
    </source>
</evidence>
<reference evidence="16" key="1">
    <citation type="journal article" date="2016" name="Int. J. Mol. Sci.">
        <title>Isolation and Expression Analysis of STAT Members from Synechogobius hasta and Their Roles in Leptin Affecting Lipid Metabolism.</title>
        <authorList>
            <person name="Wu K."/>
            <person name="Tan X.Y."/>
            <person name="Wei C.C."/>
            <person name="You W.J."/>
            <person name="Zhuo M.Q."/>
            <person name="Song Y.F."/>
        </authorList>
    </citation>
    <scope>NUCLEOTIDE SEQUENCE</scope>
</reference>
<dbReference type="InterPro" id="IPR015988">
    <property type="entry name" value="STAT_TF_CC"/>
</dbReference>
<dbReference type="GO" id="GO:0005737">
    <property type="term" value="C:cytoplasm"/>
    <property type="evidence" value="ECO:0007669"/>
    <property type="project" value="UniProtKB-SubCell"/>
</dbReference>
<dbReference type="Gene3D" id="1.20.1050.20">
    <property type="entry name" value="STAT transcription factor, all-alpha domain"/>
    <property type="match status" value="1"/>
</dbReference>
<organism evidence="16">
    <name type="scientific">Acanthogobius hasta</name>
    <name type="common">javeline goby</name>
    <dbReference type="NCBI Taxonomy" id="267130"/>
    <lineage>
        <taxon>Eukaryota</taxon>
        <taxon>Metazoa</taxon>
        <taxon>Chordata</taxon>
        <taxon>Craniata</taxon>
        <taxon>Vertebrata</taxon>
        <taxon>Euteleostomi</taxon>
        <taxon>Actinopterygii</taxon>
        <taxon>Neopterygii</taxon>
        <taxon>Teleostei</taxon>
        <taxon>Neoteleostei</taxon>
        <taxon>Acanthomorphata</taxon>
        <taxon>Gobiaria</taxon>
        <taxon>Gobiiformes</taxon>
        <taxon>Gobioidei</taxon>
        <taxon>Gobiidae</taxon>
        <taxon>Gobionellinae</taxon>
        <taxon>Acanthogobius</taxon>
    </lineage>
</organism>
<dbReference type="SUPFAM" id="SSF47655">
    <property type="entry name" value="STAT"/>
    <property type="match status" value="1"/>
</dbReference>
<dbReference type="FunFam" id="3.30.505.10:FF:000126">
    <property type="entry name" value="Signal transducer and activator of transcription"/>
    <property type="match status" value="1"/>
</dbReference>
<dbReference type="InterPro" id="IPR000980">
    <property type="entry name" value="SH2"/>
</dbReference>
<proteinExistence type="evidence at transcript level"/>
<keyword evidence="11 13" id="KW-0539">Nucleus</keyword>
<dbReference type="Gene3D" id="1.10.532.10">
    <property type="entry name" value="STAT transcription factor, N-terminal domain"/>
    <property type="match status" value="1"/>
</dbReference>
<keyword evidence="8 13" id="KW-0238">DNA-binding</keyword>
<evidence type="ECO:0000256" key="14">
    <source>
        <dbReference type="SAM" id="Coils"/>
    </source>
</evidence>
<dbReference type="Gene3D" id="3.30.505.10">
    <property type="entry name" value="SH2 domain"/>
    <property type="match status" value="1"/>
</dbReference>
<keyword evidence="6 12" id="KW-0727">SH2 domain</keyword>
<name>A0A3G1CV09_9GOBI</name>
<dbReference type="InterPro" id="IPR013800">
    <property type="entry name" value="STAT_TF_alpha"/>
</dbReference>
<dbReference type="GO" id="GO:0000977">
    <property type="term" value="F:RNA polymerase II transcription regulatory region sequence-specific DNA binding"/>
    <property type="evidence" value="ECO:0007669"/>
    <property type="project" value="UniProtKB-ARBA"/>
</dbReference>
<dbReference type="Pfam" id="PF01017">
    <property type="entry name" value="STAT_alpha"/>
    <property type="match status" value="1"/>
</dbReference>
<dbReference type="SMART" id="SM00964">
    <property type="entry name" value="STAT_int"/>
    <property type="match status" value="1"/>
</dbReference>
<comment type="subcellular location">
    <subcellularLocation>
        <location evidence="2 13">Cytoplasm</location>
    </subcellularLocation>
    <subcellularLocation>
        <location evidence="1 13">Nucleus</location>
    </subcellularLocation>
</comment>
<dbReference type="Pfam" id="PF02865">
    <property type="entry name" value="STAT_int"/>
    <property type="match status" value="1"/>
</dbReference>
<evidence type="ECO:0000256" key="13">
    <source>
        <dbReference type="RuleBase" id="RU046415"/>
    </source>
</evidence>
<evidence type="ECO:0000256" key="3">
    <source>
        <dbReference type="ARBA" id="ARBA00005586"/>
    </source>
</evidence>
<dbReference type="PROSITE" id="PS50001">
    <property type="entry name" value="SH2"/>
    <property type="match status" value="1"/>
</dbReference>
<keyword evidence="10 13" id="KW-0804">Transcription</keyword>
<evidence type="ECO:0000256" key="7">
    <source>
        <dbReference type="ARBA" id="ARBA00023015"/>
    </source>
</evidence>
<protein>
    <recommendedName>
        <fullName evidence="13">Signal transducer and activator of transcription</fullName>
    </recommendedName>
</protein>
<dbReference type="InterPro" id="IPR036860">
    <property type="entry name" value="SH2_dom_sf"/>
</dbReference>
<keyword evidence="5 13" id="KW-0597">Phosphoprotein</keyword>
<evidence type="ECO:0000256" key="4">
    <source>
        <dbReference type="ARBA" id="ARBA00022490"/>
    </source>
</evidence>
<dbReference type="InterPro" id="IPR013799">
    <property type="entry name" value="STAT_TF_prot_interaction"/>
</dbReference>
<keyword evidence="4 13" id="KW-0963">Cytoplasm</keyword>
<dbReference type="PANTHER" id="PTHR11801">
    <property type="entry name" value="SIGNAL TRANSDUCER AND ACTIVATOR OF TRANSCRIPTION"/>
    <property type="match status" value="1"/>
</dbReference>
<evidence type="ECO:0000256" key="1">
    <source>
        <dbReference type="ARBA" id="ARBA00004123"/>
    </source>
</evidence>
<feature type="domain" description="SH2" evidence="15">
    <location>
        <begin position="540"/>
        <end position="652"/>
    </location>
</feature>
<keyword evidence="9 13" id="KW-0010">Activator</keyword>
<dbReference type="Pfam" id="PF21354">
    <property type="entry name" value="STAT_linker"/>
    <property type="match status" value="1"/>
</dbReference>
<dbReference type="SUPFAM" id="SSF55550">
    <property type="entry name" value="SH2 domain"/>
    <property type="match status" value="1"/>
</dbReference>
<dbReference type="InterPro" id="IPR013801">
    <property type="entry name" value="STAT_TF_DNA-bd"/>
</dbReference>